<protein>
    <submittedName>
        <fullName evidence="3">Replicase polyprotein</fullName>
        <ecNumber evidence="3">3.4.22.-</ecNumber>
    </submittedName>
</protein>
<dbReference type="HOGENOM" id="CLU_431624_0_0_1"/>
<dbReference type="STRING" id="1206466.K0KE00"/>
<dbReference type="AlphaFoldDB" id="K0KE00"/>
<reference evidence="3 4" key="1">
    <citation type="journal article" date="2012" name="Eukaryot. Cell">
        <title>Draft genome sequence of Wickerhamomyces ciferrii NRRL Y-1031 F-60-10.</title>
        <authorList>
            <person name="Schneider J."/>
            <person name="Andrea H."/>
            <person name="Blom J."/>
            <person name="Jaenicke S."/>
            <person name="Ruckert C."/>
            <person name="Schorsch C."/>
            <person name="Szczepanowski R."/>
            <person name="Farwick M."/>
            <person name="Goesmann A."/>
            <person name="Puhler A."/>
            <person name="Schaffer S."/>
            <person name="Tauch A."/>
            <person name="Kohler T."/>
            <person name="Brinkrolf K."/>
        </authorList>
    </citation>
    <scope>NUCLEOTIDE SEQUENCE [LARGE SCALE GENOMIC DNA]</scope>
    <source>
        <strain evidence="4">ATCC 14091 / BCRC 22168 / CBS 111 / JCM 3599 / NBRC 0793 / NRRL Y-1031 F-60-10</strain>
    </source>
</reference>
<feature type="compositionally biased region" description="Acidic residues" evidence="1">
    <location>
        <begin position="541"/>
        <end position="605"/>
    </location>
</feature>
<feature type="region of interest" description="Disordered" evidence="1">
    <location>
        <begin position="496"/>
        <end position="605"/>
    </location>
</feature>
<proteinExistence type="predicted"/>
<dbReference type="Proteomes" id="UP000009328">
    <property type="component" value="Unassembled WGS sequence"/>
</dbReference>
<dbReference type="eggNOG" id="ENOG502QTFH">
    <property type="taxonomic scope" value="Eukaryota"/>
</dbReference>
<dbReference type="EC" id="3.4.22.-" evidence="3"/>
<accession>K0KE00</accession>
<feature type="domain" description="Transcription regulator Rua1 C-terminal" evidence="2">
    <location>
        <begin position="55"/>
        <end position="195"/>
    </location>
</feature>
<evidence type="ECO:0000313" key="4">
    <source>
        <dbReference type="Proteomes" id="UP000009328"/>
    </source>
</evidence>
<dbReference type="InterPro" id="IPR028012">
    <property type="entry name" value="Rua1_C"/>
</dbReference>
<dbReference type="Pfam" id="PF14616">
    <property type="entry name" value="Rua1_C"/>
    <property type="match status" value="1"/>
</dbReference>
<name>K0KE00_WICCF</name>
<evidence type="ECO:0000313" key="3">
    <source>
        <dbReference type="EMBL" id="CCH43315.1"/>
    </source>
</evidence>
<dbReference type="GO" id="GO:0016787">
    <property type="term" value="F:hydrolase activity"/>
    <property type="evidence" value="ECO:0007669"/>
    <property type="project" value="UniProtKB-KW"/>
</dbReference>
<keyword evidence="4" id="KW-1185">Reference proteome</keyword>
<keyword evidence="3" id="KW-0378">Hydrolase</keyword>
<sequence>MSSNPPPINWCDIHIGTLQNTNIYSDDIKRFKADYKSVTGLNAFDAGIGENPFLNNDLYPCKVSLYKGDPTNPREKASANFYSLLCPFCTTSYNSQKNKVETFFDISNGDYERHLREHHGVYTNDLKAPQPYIGNTLVFKDGGNGLPINEQRELTITCPHYLETYDGQACLASFSFDKDSKTPFAEYFNHFHQCHVLHEEEPSGTIRYRSTYRSGGDQGNRNLIRNYFIPLHLNLYLIAFRYYLENTNNYREIKPLLVPSWDDELFQEAMRISPNPSQIHPSVNLELTPLHKNLTSPSEDSDSDSDIESVFDDDDEQLELYEEAEEEIPEALDSPAPILDILGPHLDDFQFGDFQDFNGVGDIFGNLLNFGEVGDLPALVDDDDDADDVNDDADDDELGLLNHLEINQIHEVLGRRLGLRRNAFLNNINDIYMGDPLDPPLPEFVEEPQNEEVFGDYYDANLDFIENVEISDDEDDDEDDFEFLQDDYDDEVHFEFAEDDDNDDEDDDEDDFEFLQDDNYDDVHFDFSDDEDDDGAHFVVSEDDNDDDEDDDDYEFSEDEDDDEEDGDDEDFEFSKDDDDNEDDEDYEFSEDEDDDEDYEPLEDDLDDLNDILVKPIYPPPALINVIRETRKRT</sequence>
<gene>
    <name evidence="3" type="ORF">BN7_2863</name>
</gene>
<feature type="compositionally biased region" description="Acidic residues" evidence="1">
    <location>
        <begin position="497"/>
        <end position="520"/>
    </location>
</feature>
<comment type="caution">
    <text evidence="3">The sequence shown here is derived from an EMBL/GenBank/DDBJ whole genome shotgun (WGS) entry which is preliminary data.</text>
</comment>
<organism evidence="3 4">
    <name type="scientific">Wickerhamomyces ciferrii (strain ATCC 14091 / BCRC 22168 / CBS 111 / JCM 3599 / NBRC 0793 / NRRL Y-1031 F-60-10)</name>
    <name type="common">Yeast</name>
    <name type="synonym">Pichia ciferrii</name>
    <dbReference type="NCBI Taxonomy" id="1206466"/>
    <lineage>
        <taxon>Eukaryota</taxon>
        <taxon>Fungi</taxon>
        <taxon>Dikarya</taxon>
        <taxon>Ascomycota</taxon>
        <taxon>Saccharomycotina</taxon>
        <taxon>Saccharomycetes</taxon>
        <taxon>Phaffomycetales</taxon>
        <taxon>Wickerhamomycetaceae</taxon>
        <taxon>Wickerhamomyces</taxon>
    </lineage>
</organism>
<evidence type="ECO:0000259" key="2">
    <source>
        <dbReference type="Pfam" id="PF14616"/>
    </source>
</evidence>
<dbReference type="InParanoid" id="K0KE00"/>
<dbReference type="EMBL" id="CAIF01000075">
    <property type="protein sequence ID" value="CCH43315.1"/>
    <property type="molecule type" value="Genomic_DNA"/>
</dbReference>
<evidence type="ECO:0000256" key="1">
    <source>
        <dbReference type="SAM" id="MobiDB-lite"/>
    </source>
</evidence>